<gene>
    <name evidence="1" type="ORF">BACUNI_04332</name>
</gene>
<evidence type="ECO:0000313" key="1">
    <source>
        <dbReference type="EMBL" id="EDO51783.1"/>
    </source>
</evidence>
<reference evidence="1" key="1">
    <citation type="submission" date="2007-06" db="EMBL/GenBank/DDBJ databases">
        <authorList>
            <person name="Fulton L."/>
            <person name="Clifton S."/>
            <person name="Fulton B."/>
            <person name="Xu J."/>
            <person name="Minx P."/>
            <person name="Pepin K.H."/>
            <person name="Johnson M."/>
            <person name="Thiruvilangam P."/>
            <person name="Bhonagiri V."/>
            <person name="Nash W.E."/>
            <person name="Mardis E.R."/>
            <person name="Wilson R.K."/>
        </authorList>
    </citation>
    <scope>NUCLEOTIDE SEQUENCE [LARGE SCALE GENOMIC DNA]</scope>
    <source>
        <strain evidence="1">ATCC 8492</strain>
    </source>
</reference>
<reference evidence="1" key="2">
    <citation type="submission" date="2013-11" db="EMBL/GenBank/DDBJ databases">
        <title>Draft genome sequence of Bacteroides uniformis (ATCC 8492).</title>
        <authorList>
            <person name="Sudarsanam P."/>
            <person name="Ley R."/>
            <person name="Guruge J."/>
            <person name="Turnbaugh P.J."/>
            <person name="Mahowald M."/>
            <person name="Liep D."/>
            <person name="Gordon J."/>
        </authorList>
    </citation>
    <scope>NUCLEOTIDE SEQUENCE</scope>
    <source>
        <strain evidence="1">ATCC 8492</strain>
    </source>
</reference>
<organism evidence="1 2">
    <name type="scientific">Bacteroides uniformis (strain ATCC 8492 / DSM 6597 / CCUG 4942 / CIP 103695 / JCM 5828 / KCTC 5204 / NCTC 13054 / VPI 0061)</name>
    <dbReference type="NCBI Taxonomy" id="411479"/>
    <lineage>
        <taxon>Bacteria</taxon>
        <taxon>Pseudomonadati</taxon>
        <taxon>Bacteroidota</taxon>
        <taxon>Bacteroidia</taxon>
        <taxon>Bacteroidales</taxon>
        <taxon>Bacteroidaceae</taxon>
        <taxon>Bacteroides</taxon>
    </lineage>
</organism>
<dbReference type="EMBL" id="AAYH02000049">
    <property type="protein sequence ID" value="EDO51783.1"/>
    <property type="molecule type" value="Genomic_DNA"/>
</dbReference>
<keyword evidence="2" id="KW-1185">Reference proteome</keyword>
<comment type="caution">
    <text evidence="1">The sequence shown here is derived from an EMBL/GenBank/DDBJ whole genome shotgun (WGS) entry which is preliminary data.</text>
</comment>
<dbReference type="Proteomes" id="UP000004110">
    <property type="component" value="Unassembled WGS sequence"/>
</dbReference>
<proteinExistence type="predicted"/>
<evidence type="ECO:0008006" key="3">
    <source>
        <dbReference type="Google" id="ProtNLM"/>
    </source>
</evidence>
<protein>
    <recommendedName>
        <fullName evidence="3">Transposase</fullName>
    </recommendedName>
</protein>
<sequence>MKNHLSLLSFQSIFLHLQSFSMDKYKAIFHETLKLS</sequence>
<dbReference type="AlphaFoldDB" id="A0ABC9N505"/>
<evidence type="ECO:0000313" key="2">
    <source>
        <dbReference type="Proteomes" id="UP000004110"/>
    </source>
</evidence>
<name>A0ABC9N505_BACUC</name>
<accession>A0ABC9N505</accession>